<name>A0ACB9PGJ8_BAUVA</name>
<dbReference type="Proteomes" id="UP000828941">
    <property type="component" value="Chromosome 4"/>
</dbReference>
<gene>
    <name evidence="1" type="ORF">L6164_008750</name>
</gene>
<evidence type="ECO:0000313" key="2">
    <source>
        <dbReference type="Proteomes" id="UP000828941"/>
    </source>
</evidence>
<proteinExistence type="predicted"/>
<organism evidence="1 2">
    <name type="scientific">Bauhinia variegata</name>
    <name type="common">Purple orchid tree</name>
    <name type="synonym">Phanera variegata</name>
    <dbReference type="NCBI Taxonomy" id="167791"/>
    <lineage>
        <taxon>Eukaryota</taxon>
        <taxon>Viridiplantae</taxon>
        <taxon>Streptophyta</taxon>
        <taxon>Embryophyta</taxon>
        <taxon>Tracheophyta</taxon>
        <taxon>Spermatophyta</taxon>
        <taxon>Magnoliopsida</taxon>
        <taxon>eudicotyledons</taxon>
        <taxon>Gunneridae</taxon>
        <taxon>Pentapetalae</taxon>
        <taxon>rosids</taxon>
        <taxon>fabids</taxon>
        <taxon>Fabales</taxon>
        <taxon>Fabaceae</taxon>
        <taxon>Cercidoideae</taxon>
        <taxon>Cercideae</taxon>
        <taxon>Bauhiniinae</taxon>
        <taxon>Bauhinia</taxon>
    </lineage>
</organism>
<dbReference type="EMBL" id="CM039429">
    <property type="protein sequence ID" value="KAI4347984.1"/>
    <property type="molecule type" value="Genomic_DNA"/>
</dbReference>
<evidence type="ECO:0000313" key="1">
    <source>
        <dbReference type="EMBL" id="KAI4347984.1"/>
    </source>
</evidence>
<keyword evidence="2" id="KW-1185">Reference proteome</keyword>
<comment type="caution">
    <text evidence="1">The sequence shown here is derived from an EMBL/GenBank/DDBJ whole genome shotgun (WGS) entry which is preliminary data.</text>
</comment>
<accession>A0ACB9PGJ8</accession>
<reference evidence="1 2" key="1">
    <citation type="journal article" date="2022" name="DNA Res.">
        <title>Chromosomal-level genome assembly of the orchid tree Bauhinia variegata (Leguminosae; Cercidoideae) supports the allotetraploid origin hypothesis of Bauhinia.</title>
        <authorList>
            <person name="Zhong Y."/>
            <person name="Chen Y."/>
            <person name="Zheng D."/>
            <person name="Pang J."/>
            <person name="Liu Y."/>
            <person name="Luo S."/>
            <person name="Meng S."/>
            <person name="Qian L."/>
            <person name="Wei D."/>
            <person name="Dai S."/>
            <person name="Zhou R."/>
        </authorList>
    </citation>
    <scope>NUCLEOTIDE SEQUENCE [LARGE SCALE GENOMIC DNA]</scope>
    <source>
        <strain evidence="1">BV-YZ2020</strain>
    </source>
</reference>
<protein>
    <submittedName>
        <fullName evidence="1">Uncharacterized protein</fullName>
    </submittedName>
</protein>
<sequence>MSLELLRITCNEISTLDDLSQLSHAGQFWSLFQAARHGIPEFIIELLNAKPDLLYLQNKQGRNFLLLAIQYRQAKVLNLIYGVTSSIRDNLAVVKDKSGNTALHMAALLAPSEQLNQIPGAAVQMQRELQWFKEVEHVMIPSMCDEVNNNNKTARQLFTEQHMDLRKDGEKWMKQNATSYTIVAALIVTIMFAVSFTVPGGNDQNTGYPVFQDHKLFKLFIISDATSLFSSTTSLLMFLGILTSRYAEDDFLKSLPNKLIIGLSMMFISIATMMITFSTAISIMFPGKLWINILMIVFACVPISSFIWLQFPLLIEVVISTYRPGIFERNMKRWF</sequence>